<dbReference type="AlphaFoldDB" id="A0A4V1NVG4"/>
<gene>
    <name evidence="3" type="ORF">ESZ00_14105</name>
</gene>
<dbReference type="SMART" id="SM00422">
    <property type="entry name" value="HTH_MERR"/>
    <property type="match status" value="1"/>
</dbReference>
<sequence>MPTKRKSKGAYMISAVAEMYGIHPQTLRLYEREGLLKPSRSDGNTRMYTDEDLERLEFILNLARDLGVNIAGIAIILQMRERMEEMNRQMQGFVDYVRSEMVSRMQGMGQPAASAIVPLRRPVVVSPKPATPKPKARR</sequence>
<dbReference type="SUPFAM" id="SSF46955">
    <property type="entry name" value="Putative DNA-binding domain"/>
    <property type="match status" value="1"/>
</dbReference>
<proteinExistence type="predicted"/>
<keyword evidence="1" id="KW-0238">DNA-binding</keyword>
<dbReference type="InterPro" id="IPR047057">
    <property type="entry name" value="MerR_fam"/>
</dbReference>
<feature type="domain" description="HTH merR-type" evidence="2">
    <location>
        <begin position="10"/>
        <end position="79"/>
    </location>
</feature>
<evidence type="ECO:0000313" key="4">
    <source>
        <dbReference type="Proteomes" id="UP000290253"/>
    </source>
</evidence>
<evidence type="ECO:0000256" key="1">
    <source>
        <dbReference type="ARBA" id="ARBA00023125"/>
    </source>
</evidence>
<organism evidence="3 4">
    <name type="scientific">Silvibacterium dinghuense</name>
    <dbReference type="NCBI Taxonomy" id="1560006"/>
    <lineage>
        <taxon>Bacteria</taxon>
        <taxon>Pseudomonadati</taxon>
        <taxon>Acidobacteriota</taxon>
        <taxon>Terriglobia</taxon>
        <taxon>Terriglobales</taxon>
        <taxon>Acidobacteriaceae</taxon>
        <taxon>Silvibacterium</taxon>
    </lineage>
</organism>
<comment type="caution">
    <text evidence="3">The sequence shown here is derived from an EMBL/GenBank/DDBJ whole genome shotgun (WGS) entry which is preliminary data.</text>
</comment>
<dbReference type="Proteomes" id="UP000290253">
    <property type="component" value="Unassembled WGS sequence"/>
</dbReference>
<accession>A0A4V1NVG4</accession>
<dbReference type="GO" id="GO:0003677">
    <property type="term" value="F:DNA binding"/>
    <property type="evidence" value="ECO:0007669"/>
    <property type="project" value="UniProtKB-KW"/>
</dbReference>
<name>A0A4V1NVG4_9BACT</name>
<keyword evidence="4" id="KW-1185">Reference proteome</keyword>
<dbReference type="PROSITE" id="PS50937">
    <property type="entry name" value="HTH_MERR_2"/>
    <property type="match status" value="1"/>
</dbReference>
<dbReference type="Gene3D" id="1.10.1660.10">
    <property type="match status" value="1"/>
</dbReference>
<dbReference type="InterPro" id="IPR009061">
    <property type="entry name" value="DNA-bd_dom_put_sf"/>
</dbReference>
<dbReference type="GO" id="GO:0003700">
    <property type="term" value="F:DNA-binding transcription factor activity"/>
    <property type="evidence" value="ECO:0007669"/>
    <property type="project" value="InterPro"/>
</dbReference>
<evidence type="ECO:0000313" key="3">
    <source>
        <dbReference type="EMBL" id="RXS95680.1"/>
    </source>
</evidence>
<dbReference type="EMBL" id="SDMK01000002">
    <property type="protein sequence ID" value="RXS95680.1"/>
    <property type="molecule type" value="Genomic_DNA"/>
</dbReference>
<dbReference type="RefSeq" id="WP_129208876.1">
    <property type="nucleotide sequence ID" value="NZ_BMGU01000004.1"/>
</dbReference>
<dbReference type="PRINTS" id="PR00040">
    <property type="entry name" value="HTHMERR"/>
</dbReference>
<dbReference type="Pfam" id="PF13411">
    <property type="entry name" value="MerR_1"/>
    <property type="match status" value="1"/>
</dbReference>
<evidence type="ECO:0000259" key="2">
    <source>
        <dbReference type="PROSITE" id="PS50937"/>
    </source>
</evidence>
<dbReference type="InterPro" id="IPR000551">
    <property type="entry name" value="MerR-type_HTH_dom"/>
</dbReference>
<dbReference type="PANTHER" id="PTHR30204">
    <property type="entry name" value="REDOX-CYCLING DRUG-SENSING TRANSCRIPTIONAL ACTIVATOR SOXR"/>
    <property type="match status" value="1"/>
</dbReference>
<protein>
    <submittedName>
        <fullName evidence="3">MerR family transcriptional regulator</fullName>
    </submittedName>
</protein>
<dbReference type="CDD" id="cd04766">
    <property type="entry name" value="HTH_HspR"/>
    <property type="match status" value="1"/>
</dbReference>
<dbReference type="PANTHER" id="PTHR30204:SF58">
    <property type="entry name" value="HTH-TYPE TRANSCRIPTIONAL REGULATOR YFMP"/>
    <property type="match status" value="1"/>
</dbReference>
<reference evidence="3 4" key="1">
    <citation type="journal article" date="2016" name="Int. J. Syst. Evol. Microbiol.">
        <title>Acidipila dinghuensis sp. nov., an acidobacterium isolated from forest soil.</title>
        <authorList>
            <person name="Jiang Y.W."/>
            <person name="Wang J."/>
            <person name="Chen M.H."/>
            <person name="Lv Y.Y."/>
            <person name="Qiu L.H."/>
        </authorList>
    </citation>
    <scope>NUCLEOTIDE SEQUENCE [LARGE SCALE GENOMIC DNA]</scope>
    <source>
        <strain evidence="3 4">DHOF10</strain>
    </source>
</reference>
<dbReference type="OrthoDB" id="9814833at2"/>